<keyword evidence="1" id="KW-0812">Transmembrane</keyword>
<dbReference type="AlphaFoldDB" id="A0A847SIL9"/>
<dbReference type="RefSeq" id="WP_168736633.1">
    <property type="nucleotide sequence ID" value="NZ_JABAHZ010000001.1"/>
</dbReference>
<sequence length="151" mass="17172">MEIVCTQTMSDHLLSNAVYLLIPLVLCSMGEAGIVFAVPALICSIIFGLGSRFVTTLRIQGNQLEVDYVKVFRRCTAHFNIADTVLEIRRYDELRHNGKWPTGPIYKYDWLHIIEHGKDKFYVDSRKGFPSSQFMILLQAFADAKARSGKN</sequence>
<evidence type="ECO:0000313" key="3">
    <source>
        <dbReference type="Proteomes" id="UP000552864"/>
    </source>
</evidence>
<dbReference type="Proteomes" id="UP000552864">
    <property type="component" value="Unassembled WGS sequence"/>
</dbReference>
<comment type="caution">
    <text evidence="2">The sequence shown here is derived from an EMBL/GenBank/DDBJ whole genome shotgun (WGS) entry which is preliminary data.</text>
</comment>
<protein>
    <submittedName>
        <fullName evidence="2">Uncharacterized protein</fullName>
    </submittedName>
</protein>
<accession>A0A847SIL9</accession>
<evidence type="ECO:0000256" key="1">
    <source>
        <dbReference type="SAM" id="Phobius"/>
    </source>
</evidence>
<evidence type="ECO:0000313" key="2">
    <source>
        <dbReference type="EMBL" id="NLR77218.1"/>
    </source>
</evidence>
<name>A0A847SIL9_9BACT</name>
<keyword evidence="1" id="KW-0472">Membrane</keyword>
<keyword evidence="1" id="KW-1133">Transmembrane helix</keyword>
<dbReference type="EMBL" id="JABAHZ010000001">
    <property type="protein sequence ID" value="NLR77218.1"/>
    <property type="molecule type" value="Genomic_DNA"/>
</dbReference>
<keyword evidence="3" id="KW-1185">Reference proteome</keyword>
<proteinExistence type="predicted"/>
<gene>
    <name evidence="2" type="ORF">HGH91_01190</name>
</gene>
<reference evidence="2 3" key="1">
    <citation type="submission" date="2020-04" db="EMBL/GenBank/DDBJ databases">
        <authorList>
            <person name="Yin C."/>
        </authorList>
    </citation>
    <scope>NUCLEOTIDE SEQUENCE [LARGE SCALE GENOMIC DNA]</scope>
    <source>
        <strain evidence="2 3">Ak56</strain>
    </source>
</reference>
<organism evidence="2 3">
    <name type="scientific">Chitinophaga eiseniae</name>
    <dbReference type="NCBI Taxonomy" id="634771"/>
    <lineage>
        <taxon>Bacteria</taxon>
        <taxon>Pseudomonadati</taxon>
        <taxon>Bacteroidota</taxon>
        <taxon>Chitinophagia</taxon>
        <taxon>Chitinophagales</taxon>
        <taxon>Chitinophagaceae</taxon>
        <taxon>Chitinophaga</taxon>
    </lineage>
</organism>
<feature type="transmembrane region" description="Helical" evidence="1">
    <location>
        <begin position="20"/>
        <end position="49"/>
    </location>
</feature>